<organism evidence="9 10">
    <name type="scientific">Niveomyces insectorum RCEF 264</name>
    <dbReference type="NCBI Taxonomy" id="1081102"/>
    <lineage>
        <taxon>Eukaryota</taxon>
        <taxon>Fungi</taxon>
        <taxon>Dikarya</taxon>
        <taxon>Ascomycota</taxon>
        <taxon>Pezizomycotina</taxon>
        <taxon>Sordariomycetes</taxon>
        <taxon>Hypocreomycetidae</taxon>
        <taxon>Hypocreales</taxon>
        <taxon>Cordycipitaceae</taxon>
        <taxon>Niveomyces</taxon>
    </lineage>
</organism>
<evidence type="ECO:0000256" key="5">
    <source>
        <dbReference type="SAM" id="MobiDB-lite"/>
    </source>
</evidence>
<dbReference type="GO" id="GO:0008270">
    <property type="term" value="F:zinc ion binding"/>
    <property type="evidence" value="ECO:0007669"/>
    <property type="project" value="InterPro"/>
</dbReference>
<reference evidence="9 10" key="1">
    <citation type="journal article" date="2016" name="Genome Biol. Evol.">
        <title>Divergent and convergent evolution of fungal pathogenicity.</title>
        <authorList>
            <person name="Shang Y."/>
            <person name="Xiao G."/>
            <person name="Zheng P."/>
            <person name="Cen K."/>
            <person name="Zhan S."/>
            <person name="Wang C."/>
        </authorList>
    </citation>
    <scope>NUCLEOTIDE SEQUENCE [LARGE SCALE GENOMIC DNA]</scope>
    <source>
        <strain evidence="9 10">RCEF 264</strain>
    </source>
</reference>
<dbReference type="SMART" id="SM00066">
    <property type="entry name" value="GAL4"/>
    <property type="match status" value="1"/>
</dbReference>
<keyword evidence="6" id="KW-0472">Membrane</keyword>
<evidence type="ECO:0000256" key="1">
    <source>
        <dbReference type="ARBA" id="ARBA00022723"/>
    </source>
</evidence>
<dbReference type="GO" id="GO:0003677">
    <property type="term" value="F:DNA binding"/>
    <property type="evidence" value="ECO:0007669"/>
    <property type="project" value="UniProtKB-KW"/>
</dbReference>
<keyword evidence="10" id="KW-1185">Reference proteome</keyword>
<evidence type="ECO:0000256" key="3">
    <source>
        <dbReference type="ARBA" id="ARBA00023163"/>
    </source>
</evidence>
<keyword evidence="4" id="KW-0539">Nucleus</keyword>
<keyword evidence="6" id="KW-0812">Transmembrane</keyword>
<evidence type="ECO:0000256" key="2">
    <source>
        <dbReference type="ARBA" id="ARBA00023015"/>
    </source>
</evidence>
<dbReference type="Gene3D" id="4.10.240.10">
    <property type="entry name" value="Zn(2)-C6 fungal-type DNA-binding domain"/>
    <property type="match status" value="1"/>
</dbReference>
<gene>
    <name evidence="9" type="ORF">SPI_08215</name>
</gene>
<comment type="caution">
    <text evidence="9">The sequence shown here is derived from an EMBL/GenBank/DDBJ whole genome shotgun (WGS) entry which is preliminary data.</text>
</comment>
<evidence type="ECO:0000256" key="6">
    <source>
        <dbReference type="SAM" id="Phobius"/>
    </source>
</evidence>
<dbReference type="CDD" id="cd00067">
    <property type="entry name" value="GAL4"/>
    <property type="match status" value="1"/>
</dbReference>
<feature type="compositionally biased region" description="Polar residues" evidence="5">
    <location>
        <begin position="109"/>
        <end position="120"/>
    </location>
</feature>
<feature type="compositionally biased region" description="Basic and acidic residues" evidence="5">
    <location>
        <begin position="10"/>
        <end position="19"/>
    </location>
</feature>
<feature type="region of interest" description="Disordered" evidence="5">
    <location>
        <begin position="274"/>
        <end position="297"/>
    </location>
</feature>
<feature type="compositionally biased region" description="Polar residues" evidence="5">
    <location>
        <begin position="274"/>
        <end position="285"/>
    </location>
</feature>
<dbReference type="OrthoDB" id="5392779at2759"/>
<evidence type="ECO:0000313" key="10">
    <source>
        <dbReference type="Proteomes" id="UP000076874"/>
    </source>
</evidence>
<evidence type="ECO:0000259" key="8">
    <source>
        <dbReference type="SMART" id="SM00906"/>
    </source>
</evidence>
<dbReference type="CDD" id="cd12148">
    <property type="entry name" value="fungal_TF_MHR"/>
    <property type="match status" value="1"/>
</dbReference>
<dbReference type="SMART" id="SM00906">
    <property type="entry name" value="Fungal_trans"/>
    <property type="match status" value="1"/>
</dbReference>
<proteinExistence type="predicted"/>
<dbReference type="PANTHER" id="PTHR47840:SF1">
    <property type="entry name" value="ZN(II)2CYS6 TRANSCRIPTION FACTOR (EUROFUNG)"/>
    <property type="match status" value="1"/>
</dbReference>
<accession>A0A167NGH0</accession>
<sequence>MANSRASPADGREENDRSDPKRRKIRKGTHSCWACKRKKIRCTFSLSEAYADAEENITVCDGCRRRGIACVSQELPESEALSALPQSSRYVDNRLDRMEALMQMLVKSATDSRTAPSLPTASPVPDMSHNPGSRQSGRPGGGQSIVAEGMSEPTDSDGIDDDHSNCDGMGNDPVIYQENASVDGALHVRQADVSKLPSQQSRGTLSGFQRGCVATQPTEIATPPETGEAEGSQLMYTTWFGHQGGIEEEEPPVSVSKPVMVPDTPASTAATASIGQQSSGNSETHANFAGETSGANNGSQEEYMRRYNTLAAAWPSPEDFDIILKTLSNPARPGLRKVLIYAPYSAVSPAETPPITGEDVCTGLVLPPQGSHLVLVAQKLLLLASFLQHLHPLFDPTLAQLSVPQRELMQRAVHAADAVVTSNDNFAGSLEGIQCLVVQGILEANLGNLRRAWLSFRRAMTVAQLMGLQRGFPASSIKSIEPVAKHQIAPQRLWFRIVYADRYLSLMLGLPQGAPGDNAVLCCSLTGPLNLLSSPPDMDEGPSTVFVESRRLLRKVEEAHAIIVGRIIERNEAWRGEQDDGRAPVGDADNLLSTEAIDMALKRTSRSMPAQWWLIPQIPEGEDDDATVFLHTQRLIDQLFHYHLLTQLHLPYMLRTSLNKASGPSIDNTAEGNDARTGTGTSTGTGAGSGGSMGAVDKYAYSKINCVNASREVLTRFFFLRSSKLATFFCRFVGFFALLASMTLCLAHLDSHRHEQRQQQRRTQPLVANDILGHQRLSDRGMMERVLESMEELARLNNDDPLSAKSAAFLRRMLIIEDTAATAVAASHGCPLLRETVQVQARTDALSEELHIWVPYLGAIRITQEGVLRVHDPKAPYKTPLEGMEKQQEQQQQSSGQDTSSHALLPMTAATGSSFPGLLNAPSAHPCDNGLLAGASVATSWPTAHMINSSLPDFSGSDSQLYDPYASSYVRGEQIGSGPADDWTLQGFDYAFF</sequence>
<dbReference type="InterPro" id="IPR001138">
    <property type="entry name" value="Zn2Cys6_DnaBD"/>
</dbReference>
<keyword evidence="9" id="KW-0238">DNA-binding</keyword>
<keyword evidence="2" id="KW-0805">Transcription regulation</keyword>
<dbReference type="Pfam" id="PF04082">
    <property type="entry name" value="Fungal_trans"/>
    <property type="match status" value="1"/>
</dbReference>
<feature type="region of interest" description="Disordered" evidence="5">
    <location>
        <begin position="108"/>
        <end position="173"/>
    </location>
</feature>
<protein>
    <submittedName>
        <fullName evidence="9">Zn(2)-C6 fungal-type DNA-binding domain protein</fullName>
    </submittedName>
</protein>
<name>A0A167NGH0_9HYPO</name>
<feature type="compositionally biased region" description="Low complexity" evidence="5">
    <location>
        <begin position="889"/>
        <end position="900"/>
    </location>
</feature>
<dbReference type="PANTHER" id="PTHR47840">
    <property type="entry name" value="ZN(II)2CYS6 TRANSCRIPTION FACTOR (EUROFUNG)-RELATED"/>
    <property type="match status" value="1"/>
</dbReference>
<dbReference type="InterPro" id="IPR036864">
    <property type="entry name" value="Zn2-C6_fun-type_DNA-bd_sf"/>
</dbReference>
<keyword evidence="1" id="KW-0479">Metal-binding</keyword>
<feature type="region of interest" description="Disordered" evidence="5">
    <location>
        <begin position="663"/>
        <end position="690"/>
    </location>
</feature>
<dbReference type="InterPro" id="IPR007219">
    <property type="entry name" value="XnlR_reg_dom"/>
</dbReference>
<feature type="region of interest" description="Disordered" evidence="5">
    <location>
        <begin position="874"/>
        <end position="900"/>
    </location>
</feature>
<dbReference type="Proteomes" id="UP000076874">
    <property type="component" value="Unassembled WGS sequence"/>
</dbReference>
<evidence type="ECO:0000256" key="4">
    <source>
        <dbReference type="ARBA" id="ARBA00023242"/>
    </source>
</evidence>
<dbReference type="EMBL" id="AZHD01000019">
    <property type="protein sequence ID" value="OAA55531.1"/>
    <property type="molecule type" value="Genomic_DNA"/>
</dbReference>
<evidence type="ECO:0000259" key="7">
    <source>
        <dbReference type="SMART" id="SM00066"/>
    </source>
</evidence>
<dbReference type="GO" id="GO:0006351">
    <property type="term" value="P:DNA-templated transcription"/>
    <property type="evidence" value="ECO:0007669"/>
    <property type="project" value="InterPro"/>
</dbReference>
<keyword evidence="3" id="KW-0804">Transcription</keyword>
<evidence type="ECO:0000313" key="9">
    <source>
        <dbReference type="EMBL" id="OAA55531.1"/>
    </source>
</evidence>
<feature type="region of interest" description="Disordered" evidence="5">
    <location>
        <begin position="1"/>
        <end position="27"/>
    </location>
</feature>
<dbReference type="SUPFAM" id="SSF57701">
    <property type="entry name" value="Zn2/Cys6 DNA-binding domain"/>
    <property type="match status" value="1"/>
</dbReference>
<feature type="transmembrane region" description="Helical" evidence="6">
    <location>
        <begin position="725"/>
        <end position="749"/>
    </location>
</feature>
<keyword evidence="6" id="KW-1133">Transmembrane helix</keyword>
<feature type="compositionally biased region" description="Gly residues" evidence="5">
    <location>
        <begin position="681"/>
        <end position="690"/>
    </location>
</feature>
<feature type="domain" description="Zn(2)-C6 fungal-type" evidence="7">
    <location>
        <begin position="26"/>
        <end position="81"/>
    </location>
</feature>
<feature type="domain" description="Xylanolytic transcriptional activator regulatory" evidence="8">
    <location>
        <begin position="452"/>
        <end position="528"/>
    </location>
</feature>
<dbReference type="GO" id="GO:0000981">
    <property type="term" value="F:DNA-binding transcription factor activity, RNA polymerase II-specific"/>
    <property type="evidence" value="ECO:0007669"/>
    <property type="project" value="InterPro"/>
</dbReference>
<dbReference type="AlphaFoldDB" id="A0A167NGH0"/>